<dbReference type="AlphaFoldDB" id="A0A6H1Q141"/>
<evidence type="ECO:0000256" key="3">
    <source>
        <dbReference type="ARBA" id="ARBA00023027"/>
    </source>
</evidence>
<organism evidence="7 8">
    <name type="scientific">Candidatus Pelagibacter giovannonii</name>
    <dbReference type="NCBI Taxonomy" id="2563896"/>
    <lineage>
        <taxon>Bacteria</taxon>
        <taxon>Pseudomonadati</taxon>
        <taxon>Pseudomonadota</taxon>
        <taxon>Alphaproteobacteria</taxon>
        <taxon>Candidatus Pelagibacterales</taxon>
        <taxon>Candidatus Pelagibacteraceae</taxon>
        <taxon>Candidatus Pelagibacter</taxon>
    </lineage>
</organism>
<evidence type="ECO:0000259" key="6">
    <source>
        <dbReference type="Pfam" id="PF02826"/>
    </source>
</evidence>
<evidence type="ECO:0000256" key="1">
    <source>
        <dbReference type="ARBA" id="ARBA00005854"/>
    </source>
</evidence>
<evidence type="ECO:0000313" key="7">
    <source>
        <dbReference type="EMBL" id="QIZ20501.1"/>
    </source>
</evidence>
<dbReference type="KEGG" id="peg:E5R92_01715"/>
<comment type="similarity">
    <text evidence="1 4">Belongs to the D-isomer specific 2-hydroxyacid dehydrogenase family.</text>
</comment>
<dbReference type="Pfam" id="PF00389">
    <property type="entry name" value="2-Hacid_dh"/>
    <property type="match status" value="1"/>
</dbReference>
<dbReference type="Proteomes" id="UP000501094">
    <property type="component" value="Chromosome"/>
</dbReference>
<reference evidence="7 8" key="1">
    <citation type="journal article" date="2020" name="Nat. Microbiol.">
        <title>Lysogenic host-virus interactions in SAR11 marine bacteria.</title>
        <authorList>
            <person name="Morris R.M."/>
            <person name="Cain K.R."/>
            <person name="Hvorecny K.L."/>
            <person name="Kollman J.M."/>
        </authorList>
    </citation>
    <scope>NUCLEOTIDE SEQUENCE [LARGE SCALE GENOMIC DNA]</scope>
    <source>
        <strain evidence="7 8">NP1</strain>
    </source>
</reference>
<dbReference type="SUPFAM" id="SSF52283">
    <property type="entry name" value="Formate/glycerate dehydrogenase catalytic domain-like"/>
    <property type="match status" value="1"/>
</dbReference>
<feature type="domain" description="D-isomer specific 2-hydroxyacid dehydrogenase catalytic" evidence="5">
    <location>
        <begin position="6"/>
        <end position="315"/>
    </location>
</feature>
<dbReference type="PANTHER" id="PTHR43761">
    <property type="entry name" value="D-ISOMER SPECIFIC 2-HYDROXYACID DEHYDROGENASE FAMILY PROTEIN (AFU_ORTHOLOGUE AFUA_1G13630)"/>
    <property type="match status" value="1"/>
</dbReference>
<dbReference type="InterPro" id="IPR006139">
    <property type="entry name" value="D-isomer_2_OHA_DH_cat_dom"/>
</dbReference>
<dbReference type="GO" id="GO:0051287">
    <property type="term" value="F:NAD binding"/>
    <property type="evidence" value="ECO:0007669"/>
    <property type="project" value="InterPro"/>
</dbReference>
<dbReference type="Gene3D" id="3.40.50.720">
    <property type="entry name" value="NAD(P)-binding Rossmann-like Domain"/>
    <property type="match status" value="2"/>
</dbReference>
<evidence type="ECO:0000259" key="5">
    <source>
        <dbReference type="Pfam" id="PF00389"/>
    </source>
</evidence>
<keyword evidence="2 4" id="KW-0560">Oxidoreductase</keyword>
<dbReference type="PANTHER" id="PTHR43761:SF1">
    <property type="entry name" value="D-ISOMER SPECIFIC 2-HYDROXYACID DEHYDROGENASE CATALYTIC DOMAIN-CONTAINING PROTEIN-RELATED"/>
    <property type="match status" value="1"/>
</dbReference>
<evidence type="ECO:0000256" key="4">
    <source>
        <dbReference type="RuleBase" id="RU003719"/>
    </source>
</evidence>
<gene>
    <name evidence="7" type="ORF">E5R92_01715</name>
</gene>
<keyword evidence="8" id="KW-1185">Reference proteome</keyword>
<dbReference type="InterPro" id="IPR050418">
    <property type="entry name" value="D-iso_2-hydroxyacid_DH_PdxB"/>
</dbReference>
<dbReference type="EMBL" id="CP038852">
    <property type="protein sequence ID" value="QIZ20501.1"/>
    <property type="molecule type" value="Genomic_DNA"/>
</dbReference>
<dbReference type="SUPFAM" id="SSF51735">
    <property type="entry name" value="NAD(P)-binding Rossmann-fold domains"/>
    <property type="match status" value="1"/>
</dbReference>
<dbReference type="InterPro" id="IPR029753">
    <property type="entry name" value="D-isomer_DH_CS"/>
</dbReference>
<evidence type="ECO:0000256" key="2">
    <source>
        <dbReference type="ARBA" id="ARBA00023002"/>
    </source>
</evidence>
<dbReference type="Pfam" id="PF02826">
    <property type="entry name" value="2-Hacid_dh_C"/>
    <property type="match status" value="1"/>
</dbReference>
<dbReference type="InterPro" id="IPR006140">
    <property type="entry name" value="D-isomer_DH_NAD-bd"/>
</dbReference>
<proteinExistence type="inferred from homology"/>
<sequence length="320" mass="35873">MYKIGIIDTMKDKGIELLMNYKDFDCEIVTDLSRENLLLKLPEFDGITLRRGKIDRKILNKCDKLKVIARHGVGYDSVDTECLKEKAITLLVAHDSTSTSPAEHIMFMILNIYKGFSMFDTMVRGGDFIKAIHLNIEKNFELFNKIILITGFGRIGKKLIKKCLGFDMKVLVFDPYVDDTTITSFGGAKVATLEEGLKKADILSLSLPLNSETKNFITLKEMKLMKKSSIIINAARGGIVNEEDLNNALDNNIIAFAGIDVFEKEPPEPTNPLITNKKVVLSPHAATFTKEGLESMAVETAQNIIDFFENKIENTKIVKL</sequence>
<accession>A0A6H1Q141</accession>
<name>A0A6H1Q141_9PROT</name>
<feature type="domain" description="D-isomer specific 2-hydroxyacid dehydrogenase NAD-binding" evidence="6">
    <location>
        <begin position="107"/>
        <end position="286"/>
    </location>
</feature>
<dbReference type="GO" id="GO:0016616">
    <property type="term" value="F:oxidoreductase activity, acting on the CH-OH group of donors, NAD or NADP as acceptor"/>
    <property type="evidence" value="ECO:0007669"/>
    <property type="project" value="InterPro"/>
</dbReference>
<dbReference type="RefSeq" id="WP_168606394.1">
    <property type="nucleotide sequence ID" value="NZ_CP038852.1"/>
</dbReference>
<protein>
    <submittedName>
        <fullName evidence="7">Hydroxyacid dehydrogenase</fullName>
    </submittedName>
</protein>
<dbReference type="InterPro" id="IPR036291">
    <property type="entry name" value="NAD(P)-bd_dom_sf"/>
</dbReference>
<keyword evidence="3" id="KW-0520">NAD</keyword>
<dbReference type="PROSITE" id="PS00671">
    <property type="entry name" value="D_2_HYDROXYACID_DH_3"/>
    <property type="match status" value="1"/>
</dbReference>
<evidence type="ECO:0000313" key="8">
    <source>
        <dbReference type="Proteomes" id="UP000501094"/>
    </source>
</evidence>